<dbReference type="AlphaFoldDB" id="A0A1V6UKR9"/>
<gene>
    <name evidence="2" type="ORF">PENCOP_c007G00936</name>
</gene>
<dbReference type="EMBL" id="MDDG01000007">
    <property type="protein sequence ID" value="OQE39037.1"/>
    <property type="molecule type" value="Genomic_DNA"/>
</dbReference>
<feature type="region of interest" description="Disordered" evidence="1">
    <location>
        <begin position="1"/>
        <end position="47"/>
    </location>
</feature>
<name>A0A1V6UKR9_9EURO</name>
<feature type="compositionally biased region" description="Low complexity" evidence="1">
    <location>
        <begin position="10"/>
        <end position="30"/>
    </location>
</feature>
<reference evidence="3" key="1">
    <citation type="journal article" date="2017" name="Nat. Microbiol.">
        <title>Global analysis of biosynthetic gene clusters reveals vast potential of secondary metabolite production in Penicillium species.</title>
        <authorList>
            <person name="Nielsen J.C."/>
            <person name="Grijseels S."/>
            <person name="Prigent S."/>
            <person name="Ji B."/>
            <person name="Dainat J."/>
            <person name="Nielsen K.F."/>
            <person name="Frisvad J.C."/>
            <person name="Workman M."/>
            <person name="Nielsen J."/>
        </authorList>
    </citation>
    <scope>NUCLEOTIDE SEQUENCE [LARGE SCALE GENOMIC DNA]</scope>
    <source>
        <strain evidence="3">IBT 31321</strain>
    </source>
</reference>
<comment type="caution">
    <text evidence="2">The sequence shown here is derived from an EMBL/GenBank/DDBJ whole genome shotgun (WGS) entry which is preliminary data.</text>
</comment>
<evidence type="ECO:0000313" key="2">
    <source>
        <dbReference type="EMBL" id="OQE39037.1"/>
    </source>
</evidence>
<evidence type="ECO:0000256" key="1">
    <source>
        <dbReference type="SAM" id="MobiDB-lite"/>
    </source>
</evidence>
<evidence type="ECO:0000313" key="3">
    <source>
        <dbReference type="Proteomes" id="UP000191500"/>
    </source>
</evidence>
<keyword evidence="3" id="KW-1185">Reference proteome</keyword>
<protein>
    <recommendedName>
        <fullName evidence="4">Myb-like domain-containing protein</fullName>
    </recommendedName>
</protein>
<dbReference type="Proteomes" id="UP000191500">
    <property type="component" value="Unassembled WGS sequence"/>
</dbReference>
<sequence length="117" mass="12541">MAPKSNELEAPTSSSASASASTSAPARAPAPAKPKLKIKGPAKVETKGVPKANEQEFLLTLLGTTKADYEIAATRLGIKTPACRMRFIRLQQKYGFKDIDAAEDNAYETKLKDSSNE</sequence>
<proteinExistence type="predicted"/>
<accession>A0A1V6UKR9</accession>
<organism evidence="2 3">
    <name type="scientific">Penicillium coprophilum</name>
    <dbReference type="NCBI Taxonomy" id="36646"/>
    <lineage>
        <taxon>Eukaryota</taxon>
        <taxon>Fungi</taxon>
        <taxon>Dikarya</taxon>
        <taxon>Ascomycota</taxon>
        <taxon>Pezizomycotina</taxon>
        <taxon>Eurotiomycetes</taxon>
        <taxon>Eurotiomycetidae</taxon>
        <taxon>Eurotiales</taxon>
        <taxon>Aspergillaceae</taxon>
        <taxon>Penicillium</taxon>
    </lineage>
</organism>
<evidence type="ECO:0008006" key="4">
    <source>
        <dbReference type="Google" id="ProtNLM"/>
    </source>
</evidence>